<feature type="domain" description="DUF1232" evidence="6">
    <location>
        <begin position="35"/>
        <end position="70"/>
    </location>
</feature>
<comment type="caution">
    <text evidence="7">The sequence shown here is derived from an EMBL/GenBank/DDBJ whole genome shotgun (WGS) entry which is preliminary data.</text>
</comment>
<dbReference type="Proteomes" id="UP000179157">
    <property type="component" value="Unassembled WGS sequence"/>
</dbReference>
<dbReference type="Pfam" id="PF06803">
    <property type="entry name" value="DUF1232"/>
    <property type="match status" value="1"/>
</dbReference>
<dbReference type="EMBL" id="MFGX01000063">
    <property type="protein sequence ID" value="OGF55134.1"/>
    <property type="molecule type" value="Genomic_DNA"/>
</dbReference>
<evidence type="ECO:0000256" key="2">
    <source>
        <dbReference type="ARBA" id="ARBA00022692"/>
    </source>
</evidence>
<keyword evidence="2 5" id="KW-0812">Transmembrane</keyword>
<keyword evidence="4 5" id="KW-0472">Membrane</keyword>
<dbReference type="GO" id="GO:0012505">
    <property type="term" value="C:endomembrane system"/>
    <property type="evidence" value="ECO:0007669"/>
    <property type="project" value="UniProtKB-SubCell"/>
</dbReference>
<evidence type="ECO:0000256" key="3">
    <source>
        <dbReference type="ARBA" id="ARBA00022989"/>
    </source>
</evidence>
<evidence type="ECO:0000256" key="4">
    <source>
        <dbReference type="ARBA" id="ARBA00023136"/>
    </source>
</evidence>
<evidence type="ECO:0000313" key="7">
    <source>
        <dbReference type="EMBL" id="OGF55134.1"/>
    </source>
</evidence>
<evidence type="ECO:0000313" key="8">
    <source>
        <dbReference type="Proteomes" id="UP000179157"/>
    </source>
</evidence>
<evidence type="ECO:0000256" key="1">
    <source>
        <dbReference type="ARBA" id="ARBA00004127"/>
    </source>
</evidence>
<dbReference type="InterPro" id="IPR010652">
    <property type="entry name" value="DUF1232"/>
</dbReference>
<gene>
    <name evidence="7" type="ORF">A2Z21_10020</name>
</gene>
<protein>
    <recommendedName>
        <fullName evidence="6">DUF1232 domain-containing protein</fullName>
    </recommendedName>
</protein>
<organism evidence="7 8">
    <name type="scientific">Fraserbacteria sp. (strain RBG_16_55_9)</name>
    <dbReference type="NCBI Taxonomy" id="1817864"/>
    <lineage>
        <taxon>Bacteria</taxon>
        <taxon>Candidatus Fraseribacteriota</taxon>
    </lineage>
</organism>
<dbReference type="AlphaFoldDB" id="A0A1F5UVF3"/>
<evidence type="ECO:0000256" key="5">
    <source>
        <dbReference type="SAM" id="Phobius"/>
    </source>
</evidence>
<accession>A0A1F5UVF3</accession>
<reference evidence="7 8" key="1">
    <citation type="journal article" date="2016" name="Nat. Commun.">
        <title>Thousands of microbial genomes shed light on interconnected biogeochemical processes in an aquifer system.</title>
        <authorList>
            <person name="Anantharaman K."/>
            <person name="Brown C.T."/>
            <person name="Hug L.A."/>
            <person name="Sharon I."/>
            <person name="Castelle C.J."/>
            <person name="Probst A.J."/>
            <person name="Thomas B.C."/>
            <person name="Singh A."/>
            <person name="Wilkins M.J."/>
            <person name="Karaoz U."/>
            <person name="Brodie E.L."/>
            <person name="Williams K.H."/>
            <person name="Hubbard S.S."/>
            <person name="Banfield J.F."/>
        </authorList>
    </citation>
    <scope>NUCLEOTIDE SEQUENCE [LARGE SCALE GENOMIC DNA]</scope>
    <source>
        <strain evidence="8">RBG_16_55_9</strain>
    </source>
</reference>
<proteinExistence type="predicted"/>
<keyword evidence="3 5" id="KW-1133">Transmembrane helix</keyword>
<evidence type="ECO:0000259" key="6">
    <source>
        <dbReference type="Pfam" id="PF06803"/>
    </source>
</evidence>
<feature type="transmembrane region" description="Helical" evidence="5">
    <location>
        <begin position="34"/>
        <end position="53"/>
    </location>
</feature>
<sequence length="99" mass="10995">MNRMNTLSHSAADGVRIEIAVYRLVLRHERVTRLAKVLLGAAVAYALMPFDLIPDFIPVLGHLDDAIIVPALVLLALRMIPKDVVEECRRQVKVAIPDS</sequence>
<comment type="subcellular location">
    <subcellularLocation>
        <location evidence="1">Endomembrane system</location>
        <topology evidence="1">Multi-pass membrane protein</topology>
    </subcellularLocation>
</comment>
<dbReference type="STRING" id="1817864.A2Z21_10020"/>
<name>A0A1F5UVF3_FRAXR</name>